<feature type="compositionally biased region" description="Basic and acidic residues" evidence="1">
    <location>
        <begin position="222"/>
        <end position="232"/>
    </location>
</feature>
<feature type="compositionally biased region" description="Acidic residues" evidence="1">
    <location>
        <begin position="396"/>
        <end position="408"/>
    </location>
</feature>
<feature type="region of interest" description="Disordered" evidence="1">
    <location>
        <begin position="1"/>
        <end position="89"/>
    </location>
</feature>
<protein>
    <submittedName>
        <fullName evidence="3">Uncharacterized protein</fullName>
    </submittedName>
</protein>
<dbReference type="Proteomes" id="UP001500967">
    <property type="component" value="Unassembled WGS sequence"/>
</dbReference>
<evidence type="ECO:0000313" key="3">
    <source>
        <dbReference type="EMBL" id="GAA0263031.1"/>
    </source>
</evidence>
<feature type="transmembrane region" description="Helical" evidence="2">
    <location>
        <begin position="122"/>
        <end position="142"/>
    </location>
</feature>
<feature type="compositionally biased region" description="Polar residues" evidence="1">
    <location>
        <begin position="503"/>
        <end position="518"/>
    </location>
</feature>
<feature type="region of interest" description="Disordered" evidence="1">
    <location>
        <begin position="566"/>
        <end position="659"/>
    </location>
</feature>
<evidence type="ECO:0000256" key="1">
    <source>
        <dbReference type="SAM" id="MobiDB-lite"/>
    </source>
</evidence>
<feature type="transmembrane region" description="Helical" evidence="2">
    <location>
        <begin position="98"/>
        <end position="116"/>
    </location>
</feature>
<feature type="compositionally biased region" description="Basic and acidic residues" evidence="1">
    <location>
        <begin position="647"/>
        <end position="659"/>
    </location>
</feature>
<feature type="compositionally biased region" description="Low complexity" evidence="1">
    <location>
        <begin position="295"/>
        <end position="306"/>
    </location>
</feature>
<keyword evidence="4" id="KW-1185">Reference proteome</keyword>
<feature type="compositionally biased region" description="Basic and acidic residues" evidence="1">
    <location>
        <begin position="458"/>
        <end position="502"/>
    </location>
</feature>
<feature type="compositionally biased region" description="Basic and acidic residues" evidence="1">
    <location>
        <begin position="330"/>
        <end position="346"/>
    </location>
</feature>
<dbReference type="EMBL" id="BAAAGX010000023">
    <property type="protein sequence ID" value="GAA0263031.1"/>
    <property type="molecule type" value="Genomic_DNA"/>
</dbReference>
<feature type="compositionally biased region" description="Polar residues" evidence="1">
    <location>
        <begin position="599"/>
        <end position="613"/>
    </location>
</feature>
<reference evidence="3 4" key="1">
    <citation type="journal article" date="2019" name="Int. J. Syst. Evol. Microbiol.">
        <title>The Global Catalogue of Microorganisms (GCM) 10K type strain sequencing project: providing services to taxonomists for standard genome sequencing and annotation.</title>
        <authorList>
            <consortium name="The Broad Institute Genomics Platform"/>
            <consortium name="The Broad Institute Genome Sequencing Center for Infectious Disease"/>
            <person name="Wu L."/>
            <person name="Ma J."/>
        </authorList>
    </citation>
    <scope>NUCLEOTIDE SEQUENCE [LARGE SCALE GENOMIC DNA]</scope>
    <source>
        <strain evidence="3 4">JCM 10425</strain>
    </source>
</reference>
<keyword evidence="2" id="KW-0812">Transmembrane</keyword>
<feature type="region of interest" description="Disordered" evidence="1">
    <location>
        <begin position="212"/>
        <end position="535"/>
    </location>
</feature>
<evidence type="ECO:0000313" key="4">
    <source>
        <dbReference type="Proteomes" id="UP001500967"/>
    </source>
</evidence>
<name>A0ABN0UVR9_9ACTN</name>
<organism evidence="3 4">
    <name type="scientific">Cryptosporangium japonicum</name>
    <dbReference type="NCBI Taxonomy" id="80872"/>
    <lineage>
        <taxon>Bacteria</taxon>
        <taxon>Bacillati</taxon>
        <taxon>Actinomycetota</taxon>
        <taxon>Actinomycetes</taxon>
        <taxon>Cryptosporangiales</taxon>
        <taxon>Cryptosporangiaceae</taxon>
        <taxon>Cryptosporangium</taxon>
    </lineage>
</organism>
<feature type="compositionally biased region" description="Gly residues" evidence="1">
    <location>
        <begin position="566"/>
        <end position="581"/>
    </location>
</feature>
<sequence length="659" mass="70168">MNPQSARSSEPVGPAADGAPSSTDEAKSGEPSGVDANASDKKDEPAPQPPSESPRTRTAGERLANLDHMPPPHLPPPERGESESAPSTPGFRRHVGKLFWVGVAIAPLAALLLVLGSGVGPLRAAAVLAVFSVVIIGLSVVLRDDAAMVKDDVEEQLRTEVNQLRNDIDSLRRGVEVSVHRELERVHRELEATRRDSVLRAESTRLNRLTGALPAGEDDYPVDARGRGDRPMRAIAAGGEMPSPEPGYDWFGGSDDTGAGQRQEPVRYGAGTYGSARPSDTGDNPGNWPRRPAEAEPAASGRRSSGTEYGSSDRGSTDHGGTTYGGTDHGGARTDHGGARTDHGGARSEYGGTEYGRRRPEADEGAGRYQSYQASTYGGDAPSEPRSGGRRRAPEEDSAGYEMIDYDDAPPAYTPQRIDAGVYGSRTTDDRAKDNSGEHGTIDYAEFWDRSGNSAEGARTESNRREAPRRDAEPARGADPRNADPRDADPRSENSRDTDRSSASEWSSWRDNTNSWDSGSYGWDTGSQRFNREDPQVITGAITGDVFDVPYSVGGQALSEPAFGSGNGFGAGTGFGSGNGFGAQQRWDELPDVAPAPEWQSSSPRSGPNSTVAEPSAEFELPSLEHLPQAPSGGSDDNAAGRRARHASIDEDSGRYRSW</sequence>
<proteinExistence type="predicted"/>
<keyword evidence="2" id="KW-0472">Membrane</keyword>
<comment type="caution">
    <text evidence="3">The sequence shown here is derived from an EMBL/GenBank/DDBJ whole genome shotgun (WGS) entry which is preliminary data.</text>
</comment>
<evidence type="ECO:0000256" key="2">
    <source>
        <dbReference type="SAM" id="Phobius"/>
    </source>
</evidence>
<keyword evidence="2" id="KW-1133">Transmembrane helix</keyword>
<feature type="compositionally biased region" description="Basic and acidic residues" evidence="1">
    <location>
        <begin position="355"/>
        <end position="366"/>
    </location>
</feature>
<gene>
    <name evidence="3" type="ORF">GCM10009539_56170</name>
</gene>
<feature type="compositionally biased region" description="Basic and acidic residues" evidence="1">
    <location>
        <begin position="427"/>
        <end position="441"/>
    </location>
</feature>
<accession>A0ABN0UVR9</accession>